<organism evidence="3 4">
    <name type="scientific">Terriglobus roseus</name>
    <dbReference type="NCBI Taxonomy" id="392734"/>
    <lineage>
        <taxon>Bacteria</taxon>
        <taxon>Pseudomonadati</taxon>
        <taxon>Acidobacteriota</taxon>
        <taxon>Terriglobia</taxon>
        <taxon>Terriglobales</taxon>
        <taxon>Acidobacteriaceae</taxon>
        <taxon>Terriglobus</taxon>
    </lineage>
</organism>
<evidence type="ECO:0000313" key="4">
    <source>
        <dbReference type="Proteomes" id="UP000182409"/>
    </source>
</evidence>
<dbReference type="Proteomes" id="UP000182409">
    <property type="component" value="Unassembled WGS sequence"/>
</dbReference>
<name>A0A1H4JP58_9BACT</name>
<feature type="signal peptide" evidence="2">
    <location>
        <begin position="1"/>
        <end position="21"/>
    </location>
</feature>
<evidence type="ECO:0000313" key="3">
    <source>
        <dbReference type="EMBL" id="SEB47518.1"/>
    </source>
</evidence>
<feature type="chain" id="PRO_5010314742" evidence="2">
    <location>
        <begin position="22"/>
        <end position="80"/>
    </location>
</feature>
<keyword evidence="1" id="KW-0812">Transmembrane</keyword>
<feature type="transmembrane region" description="Helical" evidence="1">
    <location>
        <begin position="56"/>
        <end position="75"/>
    </location>
</feature>
<dbReference type="EMBL" id="FNSD01000001">
    <property type="protein sequence ID" value="SEB47518.1"/>
    <property type="molecule type" value="Genomic_DNA"/>
</dbReference>
<keyword evidence="2" id="KW-0732">Signal</keyword>
<protein>
    <submittedName>
        <fullName evidence="3">Uncharacterized protein</fullName>
    </submittedName>
</protein>
<evidence type="ECO:0000256" key="2">
    <source>
        <dbReference type="SAM" id="SignalP"/>
    </source>
</evidence>
<keyword evidence="1" id="KW-1133">Transmembrane helix</keyword>
<sequence length="80" mass="8211">MLNKLMIAVALATCSAAPAVAQPHGRPAVTTPAFAMRSADRLTSVTGSVISGNPEFGMLLCLGALFVGSAALFSTRRSEM</sequence>
<keyword evidence="1" id="KW-0472">Membrane</keyword>
<reference evidence="3 4" key="1">
    <citation type="submission" date="2016-10" db="EMBL/GenBank/DDBJ databases">
        <authorList>
            <person name="de Groot N.N."/>
        </authorList>
    </citation>
    <scope>NUCLEOTIDE SEQUENCE [LARGE SCALE GENOMIC DNA]</scope>
    <source>
        <strain evidence="3 4">AB35.6</strain>
    </source>
</reference>
<accession>A0A1H4JP58</accession>
<dbReference type="AlphaFoldDB" id="A0A1H4JP58"/>
<gene>
    <name evidence="3" type="ORF">SAMN05443244_0708</name>
</gene>
<evidence type="ECO:0000256" key="1">
    <source>
        <dbReference type="SAM" id="Phobius"/>
    </source>
</evidence>
<proteinExistence type="predicted"/>